<dbReference type="HOGENOM" id="CLU_2643080_0_0_1"/>
<accession>D7SN16</accession>
<dbReference type="EMBL" id="FN594956">
    <property type="protein sequence ID" value="CBI17045.3"/>
    <property type="molecule type" value="Genomic_DNA"/>
</dbReference>
<dbReference type="InParanoid" id="D7SN16"/>
<sequence>MLYLVQYLCACFLKILFILSRTMNSHELEKKMMFSFSRLLEMLHMDLMGPIVQCLGRKKYILRFKVLCFQMMNKNEF</sequence>
<protein>
    <submittedName>
        <fullName evidence="1">Uncharacterized protein</fullName>
    </submittedName>
</protein>
<dbReference type="AlphaFoldDB" id="D7SN16"/>
<dbReference type="Proteomes" id="UP000009183">
    <property type="component" value="Chromosome 18"/>
</dbReference>
<dbReference type="PaxDb" id="29760-VIT_18s0089g00120.t01"/>
<evidence type="ECO:0000313" key="2">
    <source>
        <dbReference type="Proteomes" id="UP000009183"/>
    </source>
</evidence>
<gene>
    <name evidence="1" type="ordered locus">VIT_18s0089g00120</name>
</gene>
<organism evidence="1 2">
    <name type="scientific">Vitis vinifera</name>
    <name type="common">Grape</name>
    <dbReference type="NCBI Taxonomy" id="29760"/>
    <lineage>
        <taxon>Eukaryota</taxon>
        <taxon>Viridiplantae</taxon>
        <taxon>Streptophyta</taxon>
        <taxon>Embryophyta</taxon>
        <taxon>Tracheophyta</taxon>
        <taxon>Spermatophyta</taxon>
        <taxon>Magnoliopsida</taxon>
        <taxon>eudicotyledons</taxon>
        <taxon>Gunneridae</taxon>
        <taxon>Pentapetalae</taxon>
        <taxon>rosids</taxon>
        <taxon>Vitales</taxon>
        <taxon>Vitaceae</taxon>
        <taxon>Viteae</taxon>
        <taxon>Vitis</taxon>
    </lineage>
</organism>
<evidence type="ECO:0000313" key="1">
    <source>
        <dbReference type="EMBL" id="CBI17045.3"/>
    </source>
</evidence>
<reference evidence="2" key="1">
    <citation type="journal article" date="2007" name="Nature">
        <title>The grapevine genome sequence suggests ancestral hexaploidization in major angiosperm phyla.</title>
        <authorList>
            <consortium name="The French-Italian Public Consortium for Grapevine Genome Characterization."/>
            <person name="Jaillon O."/>
            <person name="Aury J.-M."/>
            <person name="Noel B."/>
            <person name="Policriti A."/>
            <person name="Clepet C."/>
            <person name="Casagrande A."/>
            <person name="Choisne N."/>
            <person name="Aubourg S."/>
            <person name="Vitulo N."/>
            <person name="Jubin C."/>
            <person name="Vezzi A."/>
            <person name="Legeai F."/>
            <person name="Hugueney P."/>
            <person name="Dasilva C."/>
            <person name="Horner D."/>
            <person name="Mica E."/>
            <person name="Jublot D."/>
            <person name="Poulain J."/>
            <person name="Bruyere C."/>
            <person name="Billault A."/>
            <person name="Segurens B."/>
            <person name="Gouyvenoux M."/>
            <person name="Ugarte E."/>
            <person name="Cattonaro F."/>
            <person name="Anthouard V."/>
            <person name="Vico V."/>
            <person name="Del Fabbro C."/>
            <person name="Alaux M."/>
            <person name="Di Gaspero G."/>
            <person name="Dumas V."/>
            <person name="Felice N."/>
            <person name="Paillard S."/>
            <person name="Juman I."/>
            <person name="Moroldo M."/>
            <person name="Scalabrin S."/>
            <person name="Canaguier A."/>
            <person name="Le Clainche I."/>
            <person name="Malacrida G."/>
            <person name="Durand E."/>
            <person name="Pesole G."/>
            <person name="Laucou V."/>
            <person name="Chatelet P."/>
            <person name="Merdinoglu D."/>
            <person name="Delledonne M."/>
            <person name="Pezzotti M."/>
            <person name="Lecharny A."/>
            <person name="Scarpelli C."/>
            <person name="Artiguenave F."/>
            <person name="Pe M.E."/>
            <person name="Valle G."/>
            <person name="Morgante M."/>
            <person name="Caboche M."/>
            <person name="Adam-Blondon A.-F."/>
            <person name="Weissenbach J."/>
            <person name="Quetier F."/>
            <person name="Wincker P."/>
        </authorList>
    </citation>
    <scope>NUCLEOTIDE SEQUENCE [LARGE SCALE GENOMIC DNA]</scope>
    <source>
        <strain evidence="2">cv. Pinot noir / PN40024</strain>
    </source>
</reference>
<name>D7SN16_VITVI</name>
<proteinExistence type="predicted"/>
<keyword evidence="2" id="KW-1185">Reference proteome</keyword>